<dbReference type="KEGG" id="cti:RALTA_B1598"/>
<organism evidence="1 2">
    <name type="scientific">Cupriavidus taiwanensis (strain DSM 17343 / BCRC 17206 / CCUG 44338 / CIP 107171 / LMG 19424 / R1)</name>
    <name type="common">Ralstonia taiwanensis (strain LMG 19424)</name>
    <dbReference type="NCBI Taxonomy" id="977880"/>
    <lineage>
        <taxon>Bacteria</taxon>
        <taxon>Pseudomonadati</taxon>
        <taxon>Pseudomonadota</taxon>
        <taxon>Betaproteobacteria</taxon>
        <taxon>Burkholderiales</taxon>
        <taxon>Burkholderiaceae</taxon>
        <taxon>Cupriavidus</taxon>
    </lineage>
</organism>
<gene>
    <name evidence="1" type="ordered locus">RALTA_B1598</name>
</gene>
<accession>B3RBB8</accession>
<dbReference type="Proteomes" id="UP000001692">
    <property type="component" value="Chromosome 2"/>
</dbReference>
<reference evidence="1 2" key="1">
    <citation type="journal article" date="2008" name="Genome Res.">
        <title>Genome sequence of the beta-rhizobium Cupriavidus taiwanensis and comparative genomics of rhizobia.</title>
        <authorList>
            <person name="Amadou C."/>
            <person name="Pascal G."/>
            <person name="Mangenot S."/>
            <person name="Glew M."/>
            <person name="Bontemps C."/>
            <person name="Capela D."/>
            <person name="Carrere S."/>
            <person name="Cruveiller S."/>
            <person name="Dossat C."/>
            <person name="Lajus A."/>
            <person name="Marchetti M."/>
            <person name="Poinsot V."/>
            <person name="Rouy Z."/>
            <person name="Servin B."/>
            <person name="Saad M."/>
            <person name="Schenowitz C."/>
            <person name="Barbe V."/>
            <person name="Batut J."/>
            <person name="Medigue C."/>
            <person name="Masson-Boivin C."/>
        </authorList>
    </citation>
    <scope>NUCLEOTIDE SEQUENCE [LARGE SCALE GENOMIC DNA]</scope>
    <source>
        <strain evidence="2">DSM 17343 / BCRC 17206 / CCUG 44338 / CIP 107171 / LMG 19424 / R1</strain>
    </source>
</reference>
<evidence type="ECO:0000313" key="1">
    <source>
        <dbReference type="EMBL" id="CAQ72193.1"/>
    </source>
</evidence>
<dbReference type="AlphaFoldDB" id="B3RBB8"/>
<proteinExistence type="predicted"/>
<evidence type="ECO:0000313" key="2">
    <source>
        <dbReference type="Proteomes" id="UP000001692"/>
    </source>
</evidence>
<protein>
    <submittedName>
        <fullName evidence="1">Uncharacterized protein</fullName>
    </submittedName>
</protein>
<dbReference type="HOGENOM" id="CLU_2463893_0_0_4"/>
<dbReference type="EMBL" id="CU633750">
    <property type="protein sequence ID" value="CAQ72193.1"/>
    <property type="molecule type" value="Genomic_DNA"/>
</dbReference>
<keyword evidence="2" id="KW-1185">Reference proteome</keyword>
<sequence>MERPPMRHPMRLQPKARMLRDFMSAMGISLARESFDRVDHPPATRRRLRPRRDLWDKESCHEYRLACWSRGHHSRGTQLLRLALGHIA</sequence>
<name>B3RBB8_CUPTR</name>